<dbReference type="InterPro" id="IPR037294">
    <property type="entry name" value="ABC_BtuC-like"/>
</dbReference>
<dbReference type="RefSeq" id="WP_123270984.1">
    <property type="nucleotide sequence ID" value="NZ_RJJQ01000007.1"/>
</dbReference>
<dbReference type="GO" id="GO:0055085">
    <property type="term" value="P:transmembrane transport"/>
    <property type="evidence" value="ECO:0007669"/>
    <property type="project" value="InterPro"/>
</dbReference>
<dbReference type="PANTHER" id="PTHR30477">
    <property type="entry name" value="ABC-TRANSPORTER METAL-BINDING PROTEIN"/>
    <property type="match status" value="1"/>
</dbReference>
<evidence type="ECO:0000313" key="8">
    <source>
        <dbReference type="EMBL" id="RNI22784.1"/>
    </source>
</evidence>
<comment type="subcellular location">
    <subcellularLocation>
        <location evidence="6">Cell membrane</location>
        <topology evidence="6">Multi-pass membrane protein</topology>
    </subcellularLocation>
    <subcellularLocation>
        <location evidence="1">Membrane</location>
        <topology evidence="1">Multi-pass membrane protein</topology>
    </subcellularLocation>
</comment>
<dbReference type="PANTHER" id="PTHR30477:SF0">
    <property type="entry name" value="METAL TRANSPORT SYSTEM MEMBRANE PROTEIN TM_0125-RELATED"/>
    <property type="match status" value="1"/>
</dbReference>
<evidence type="ECO:0000256" key="3">
    <source>
        <dbReference type="ARBA" id="ARBA00022692"/>
    </source>
</evidence>
<comment type="similarity">
    <text evidence="2 6">Belongs to the ABC-3 integral membrane protein family.</text>
</comment>
<evidence type="ECO:0000313" key="9">
    <source>
        <dbReference type="Proteomes" id="UP000271678"/>
    </source>
</evidence>
<feature type="transmembrane region" description="Helical" evidence="7">
    <location>
        <begin position="12"/>
        <end position="35"/>
    </location>
</feature>
<feature type="transmembrane region" description="Helical" evidence="7">
    <location>
        <begin position="56"/>
        <end position="81"/>
    </location>
</feature>
<comment type="caution">
    <text evidence="8">The sequence shown here is derived from an EMBL/GenBank/DDBJ whole genome shotgun (WGS) entry which is preliminary data.</text>
</comment>
<evidence type="ECO:0000256" key="4">
    <source>
        <dbReference type="ARBA" id="ARBA00022989"/>
    </source>
</evidence>
<dbReference type="Pfam" id="PF00950">
    <property type="entry name" value="ABC-3"/>
    <property type="match status" value="1"/>
</dbReference>
<gene>
    <name evidence="8" type="ORF">EFY87_08145</name>
</gene>
<feature type="transmembrane region" description="Helical" evidence="7">
    <location>
        <begin position="134"/>
        <end position="152"/>
    </location>
</feature>
<organism evidence="8 9">
    <name type="scientific">Flexivirga caeni</name>
    <dbReference type="NCBI Taxonomy" id="2294115"/>
    <lineage>
        <taxon>Bacteria</taxon>
        <taxon>Bacillati</taxon>
        <taxon>Actinomycetota</taxon>
        <taxon>Actinomycetes</taxon>
        <taxon>Micrococcales</taxon>
        <taxon>Dermacoccaceae</taxon>
        <taxon>Flexivirga</taxon>
    </lineage>
</organism>
<dbReference type="Gene3D" id="1.10.3470.10">
    <property type="entry name" value="ABC transporter involved in vitamin B12 uptake, BtuC"/>
    <property type="match status" value="1"/>
</dbReference>
<dbReference type="InterPro" id="IPR001626">
    <property type="entry name" value="ABC_TroCD"/>
</dbReference>
<protein>
    <submittedName>
        <fullName evidence="8">Metal ABC transporter permease</fullName>
    </submittedName>
</protein>
<name>A0A3M9MB86_9MICO</name>
<keyword evidence="9" id="KW-1185">Reference proteome</keyword>
<dbReference type="SUPFAM" id="SSF81345">
    <property type="entry name" value="ABC transporter involved in vitamin B12 uptake, BtuC"/>
    <property type="match status" value="1"/>
</dbReference>
<evidence type="ECO:0000256" key="6">
    <source>
        <dbReference type="RuleBase" id="RU003943"/>
    </source>
</evidence>
<feature type="transmembrane region" description="Helical" evidence="7">
    <location>
        <begin position="217"/>
        <end position="241"/>
    </location>
</feature>
<reference evidence="8 9" key="1">
    <citation type="submission" date="2018-11" db="EMBL/GenBank/DDBJ databases">
        <title>Draft genome of Simplicispira Flexivirga sp. BO-16.</title>
        <authorList>
            <person name="Im W.T."/>
        </authorList>
    </citation>
    <scope>NUCLEOTIDE SEQUENCE [LARGE SCALE GENOMIC DNA]</scope>
    <source>
        <strain evidence="8 9">BO-16</strain>
    </source>
</reference>
<keyword evidence="4 7" id="KW-1133">Transmembrane helix</keyword>
<feature type="transmembrane region" description="Helical" evidence="7">
    <location>
        <begin position="172"/>
        <end position="205"/>
    </location>
</feature>
<keyword evidence="5 7" id="KW-0472">Membrane</keyword>
<dbReference type="OrthoDB" id="2375762at2"/>
<feature type="transmembrane region" description="Helical" evidence="7">
    <location>
        <begin position="93"/>
        <end position="114"/>
    </location>
</feature>
<accession>A0A3M9MB86</accession>
<proteinExistence type="inferred from homology"/>
<evidence type="ECO:0000256" key="2">
    <source>
        <dbReference type="ARBA" id="ARBA00008034"/>
    </source>
</evidence>
<evidence type="ECO:0000256" key="5">
    <source>
        <dbReference type="ARBA" id="ARBA00023136"/>
    </source>
</evidence>
<dbReference type="EMBL" id="RJJQ01000007">
    <property type="protein sequence ID" value="RNI22784.1"/>
    <property type="molecule type" value="Genomic_DNA"/>
</dbReference>
<keyword evidence="3 6" id="KW-0812">Transmembrane</keyword>
<feature type="transmembrane region" description="Helical" evidence="7">
    <location>
        <begin position="247"/>
        <end position="267"/>
    </location>
</feature>
<dbReference type="GO" id="GO:0043190">
    <property type="term" value="C:ATP-binding cassette (ABC) transporter complex"/>
    <property type="evidence" value="ECO:0007669"/>
    <property type="project" value="InterPro"/>
</dbReference>
<sequence>MTNITEYLGYPWAQHALIAATLIGLTCGLVAPFVVMRDMAFAVHGTAELSFTTAVAGLLIVNDAVTGALVGSVVVAIAFALLGRRGTDSNTSIGVVMAFGLGLGIFLLSFYNGFASAATNILFGSIVSASTRDVVTLAVLAVVVLVVLGVIYRPLLFASVDAAVAEARGVPVRLLGLVFLLLLSVTVTEAAQVVGTLLVLSLAITPAASARRWTANPVAFAGLSVLFALIAADGGLLLSLALSNTNIKASVLIAFTSFAIYLVSVIAERLRSERRRAPAVAAATAATT</sequence>
<evidence type="ECO:0000256" key="7">
    <source>
        <dbReference type="SAM" id="Phobius"/>
    </source>
</evidence>
<keyword evidence="6" id="KW-0813">Transport</keyword>
<evidence type="ECO:0000256" key="1">
    <source>
        <dbReference type="ARBA" id="ARBA00004141"/>
    </source>
</evidence>
<dbReference type="Proteomes" id="UP000271678">
    <property type="component" value="Unassembled WGS sequence"/>
</dbReference>
<dbReference type="AlphaFoldDB" id="A0A3M9MB86"/>